<accession>A0A392SSL4</accession>
<dbReference type="EMBL" id="LXQA010425804">
    <property type="protein sequence ID" value="MCI51035.1"/>
    <property type="molecule type" value="Genomic_DNA"/>
</dbReference>
<dbReference type="AlphaFoldDB" id="A0A392SSL4"/>
<feature type="non-terminal residue" evidence="2">
    <location>
        <position position="99"/>
    </location>
</feature>
<comment type="caution">
    <text evidence="2">The sequence shown here is derived from an EMBL/GenBank/DDBJ whole genome shotgun (WGS) entry which is preliminary data.</text>
</comment>
<evidence type="ECO:0000313" key="2">
    <source>
        <dbReference type="EMBL" id="MCI51035.1"/>
    </source>
</evidence>
<dbReference type="Proteomes" id="UP000265520">
    <property type="component" value="Unassembled WGS sequence"/>
</dbReference>
<feature type="non-terminal residue" evidence="2">
    <location>
        <position position="1"/>
    </location>
</feature>
<evidence type="ECO:0000256" key="1">
    <source>
        <dbReference type="SAM" id="MobiDB-lite"/>
    </source>
</evidence>
<name>A0A392SSL4_9FABA</name>
<proteinExistence type="predicted"/>
<evidence type="ECO:0008006" key="4">
    <source>
        <dbReference type="Google" id="ProtNLM"/>
    </source>
</evidence>
<feature type="region of interest" description="Disordered" evidence="1">
    <location>
        <begin position="77"/>
        <end position="99"/>
    </location>
</feature>
<keyword evidence="3" id="KW-1185">Reference proteome</keyword>
<reference evidence="2 3" key="1">
    <citation type="journal article" date="2018" name="Front. Plant Sci.">
        <title>Red Clover (Trifolium pratense) and Zigzag Clover (T. medium) - A Picture of Genomic Similarities and Differences.</title>
        <authorList>
            <person name="Dluhosova J."/>
            <person name="Istvanek J."/>
            <person name="Nedelnik J."/>
            <person name="Repkova J."/>
        </authorList>
    </citation>
    <scope>NUCLEOTIDE SEQUENCE [LARGE SCALE GENOMIC DNA]</scope>
    <source>
        <strain evidence="3">cv. 10/8</strain>
        <tissue evidence="2">Leaf</tissue>
    </source>
</reference>
<dbReference type="InterPro" id="IPR016197">
    <property type="entry name" value="Chromo-like_dom_sf"/>
</dbReference>
<organism evidence="2 3">
    <name type="scientific">Trifolium medium</name>
    <dbReference type="NCBI Taxonomy" id="97028"/>
    <lineage>
        <taxon>Eukaryota</taxon>
        <taxon>Viridiplantae</taxon>
        <taxon>Streptophyta</taxon>
        <taxon>Embryophyta</taxon>
        <taxon>Tracheophyta</taxon>
        <taxon>Spermatophyta</taxon>
        <taxon>Magnoliopsida</taxon>
        <taxon>eudicotyledons</taxon>
        <taxon>Gunneridae</taxon>
        <taxon>Pentapetalae</taxon>
        <taxon>rosids</taxon>
        <taxon>fabids</taxon>
        <taxon>Fabales</taxon>
        <taxon>Fabaceae</taxon>
        <taxon>Papilionoideae</taxon>
        <taxon>50 kb inversion clade</taxon>
        <taxon>NPAAA clade</taxon>
        <taxon>Hologalegina</taxon>
        <taxon>IRL clade</taxon>
        <taxon>Trifolieae</taxon>
        <taxon>Trifolium</taxon>
    </lineage>
</organism>
<evidence type="ECO:0000313" key="3">
    <source>
        <dbReference type="Proteomes" id="UP000265520"/>
    </source>
</evidence>
<sequence>PTIIPELDPSVVGNLVEVTPVAVLASHYVQTPIEEKQQVLVHWSGLTTQEATWEELAAFKDRFPQFNLEDKIRLEERGIDTSQHKSKQISADVGDPLPD</sequence>
<dbReference type="SUPFAM" id="SSF54160">
    <property type="entry name" value="Chromo domain-like"/>
    <property type="match status" value="1"/>
</dbReference>
<protein>
    <recommendedName>
        <fullName evidence="4">Chromo domain-containing protein</fullName>
    </recommendedName>
</protein>